<evidence type="ECO:0000313" key="5">
    <source>
        <dbReference type="Proteomes" id="UP001408594"/>
    </source>
</evidence>
<feature type="domain" description="LapD/MoxY periplasmic" evidence="3">
    <location>
        <begin position="31"/>
        <end position="153"/>
    </location>
</feature>
<sequence length="417" mass="45859">MERPIAPARLARLHPLALAVVLLLALGGGLWLSMATTRDYLQTELQGTARDSANTLALALRPYLIEGDSLSLDTAVTALVQSGHYRAISIQNTQGGILVKRESPTLHLPVPDWFIRRINLHAPAATANIDYDWRVIAEVTAEIHPAPAQQQLWRLAIGYCGLFIASAALTLLFTLRVQARTVQSSASETNHFMPLGNRQEFEAQLRRSRRTRDTREEYWLLVDTGSNRAPPPNEANPAEAGNTLPELLRAHLENWPSALALYHLGGHQYAIYLHEGHQAAACGLAGWLCAVIGASQPAHWQTMSAATTSRSSANLNPIPNASRGLRVVVMPLSVSVSQRAAIEHFKWALTQARRLRPFQWGVYQQHSAQQKQPEQPKGVRQPMKTQTVSQRVATAGNQTQTGESASAADKSDNYQKV</sequence>
<reference evidence="4 5" key="1">
    <citation type="submission" date="2024-02" db="EMBL/GenBank/DDBJ databases">
        <title>Microbulbifer aestuariivivens NBRC 112533.</title>
        <authorList>
            <person name="Ichikawa N."/>
            <person name="Katano-Makiyama Y."/>
            <person name="Hidaka K."/>
        </authorList>
    </citation>
    <scope>NUCLEOTIDE SEQUENCE [LARGE SCALE GENOMIC DNA]</scope>
    <source>
        <strain evidence="4 5">NBRC 112533</strain>
    </source>
</reference>
<dbReference type="InterPro" id="IPR032244">
    <property type="entry name" value="LapD_MoxY_N"/>
</dbReference>
<organism evidence="4 5">
    <name type="scientific">Microbulbifer aestuariivivens</name>
    <dbReference type="NCBI Taxonomy" id="1908308"/>
    <lineage>
        <taxon>Bacteria</taxon>
        <taxon>Pseudomonadati</taxon>
        <taxon>Pseudomonadota</taxon>
        <taxon>Gammaproteobacteria</taxon>
        <taxon>Cellvibrionales</taxon>
        <taxon>Microbulbiferaceae</taxon>
        <taxon>Microbulbifer</taxon>
    </lineage>
</organism>
<gene>
    <name evidence="4" type="ORF">Maes01_01371</name>
</gene>
<dbReference type="Gene3D" id="6.20.270.20">
    <property type="entry name" value="LapD/MoxY periplasmic domain"/>
    <property type="match status" value="1"/>
</dbReference>
<comment type="caution">
    <text evidence="4">The sequence shown here is derived from an EMBL/GenBank/DDBJ whole genome shotgun (WGS) entry which is preliminary data.</text>
</comment>
<dbReference type="InterPro" id="IPR042461">
    <property type="entry name" value="LapD_MoxY_peri_C"/>
</dbReference>
<name>A0ABP9WNM3_9GAMM</name>
<proteinExistence type="predicted"/>
<evidence type="ECO:0000256" key="1">
    <source>
        <dbReference type="SAM" id="MobiDB-lite"/>
    </source>
</evidence>
<dbReference type="EMBL" id="BAABRT010000008">
    <property type="protein sequence ID" value="GAA5524812.1"/>
    <property type="molecule type" value="Genomic_DNA"/>
</dbReference>
<keyword evidence="2" id="KW-0812">Transmembrane</keyword>
<evidence type="ECO:0000256" key="2">
    <source>
        <dbReference type="SAM" id="Phobius"/>
    </source>
</evidence>
<protein>
    <recommendedName>
        <fullName evidence="3">LapD/MoxY periplasmic domain-containing protein</fullName>
    </recommendedName>
</protein>
<dbReference type="Proteomes" id="UP001408594">
    <property type="component" value="Unassembled WGS sequence"/>
</dbReference>
<feature type="transmembrane region" description="Helical" evidence="2">
    <location>
        <begin position="152"/>
        <end position="175"/>
    </location>
</feature>
<accession>A0ABP9WNM3</accession>
<keyword evidence="2" id="KW-0472">Membrane</keyword>
<evidence type="ECO:0000259" key="3">
    <source>
        <dbReference type="Pfam" id="PF16448"/>
    </source>
</evidence>
<dbReference type="RefSeq" id="WP_345550027.1">
    <property type="nucleotide sequence ID" value="NZ_BAABRT010000008.1"/>
</dbReference>
<dbReference type="Gene3D" id="3.30.110.200">
    <property type="match status" value="1"/>
</dbReference>
<evidence type="ECO:0000313" key="4">
    <source>
        <dbReference type="EMBL" id="GAA5524812.1"/>
    </source>
</evidence>
<keyword evidence="2" id="KW-1133">Transmembrane helix</keyword>
<dbReference type="Pfam" id="PF16448">
    <property type="entry name" value="LapD_MoxY_N"/>
    <property type="match status" value="1"/>
</dbReference>
<keyword evidence="5" id="KW-1185">Reference proteome</keyword>
<feature type="compositionally biased region" description="Polar residues" evidence="1">
    <location>
        <begin position="383"/>
        <end position="404"/>
    </location>
</feature>
<feature type="region of interest" description="Disordered" evidence="1">
    <location>
        <begin position="366"/>
        <end position="417"/>
    </location>
</feature>